<keyword evidence="12" id="KW-1185">Reference proteome</keyword>
<dbReference type="InterPro" id="IPR026028">
    <property type="entry name" value="V-type_ATPase_116kDa_su_euka"/>
</dbReference>
<feature type="transmembrane region" description="Helical" evidence="9">
    <location>
        <begin position="856"/>
        <end position="880"/>
    </location>
</feature>
<keyword evidence="5 9" id="KW-0375">Hydrogen ion transport</keyword>
<evidence type="ECO:0000256" key="6">
    <source>
        <dbReference type="ARBA" id="ARBA00022989"/>
    </source>
</evidence>
<keyword evidence="10" id="KW-0175">Coiled coil</keyword>
<feature type="transmembrane region" description="Helical" evidence="9">
    <location>
        <begin position="624"/>
        <end position="646"/>
    </location>
</feature>
<evidence type="ECO:0000256" key="3">
    <source>
        <dbReference type="ARBA" id="ARBA00022448"/>
    </source>
</evidence>
<evidence type="ECO:0000256" key="2">
    <source>
        <dbReference type="ARBA" id="ARBA00009904"/>
    </source>
</evidence>
<name>A0A376B1C4_9ASCO</name>
<gene>
    <name evidence="11" type="ORF">SCODWIG_00249</name>
</gene>
<feature type="transmembrane region" description="Helical" evidence="9">
    <location>
        <begin position="594"/>
        <end position="612"/>
    </location>
</feature>
<evidence type="ECO:0000256" key="1">
    <source>
        <dbReference type="ARBA" id="ARBA00004141"/>
    </source>
</evidence>
<evidence type="ECO:0000256" key="4">
    <source>
        <dbReference type="ARBA" id="ARBA00022692"/>
    </source>
</evidence>
<reference evidence="12" key="1">
    <citation type="submission" date="2018-06" db="EMBL/GenBank/DDBJ databases">
        <authorList>
            <person name="Guldener U."/>
        </authorList>
    </citation>
    <scope>NUCLEOTIDE SEQUENCE [LARGE SCALE GENOMIC DNA]</scope>
    <source>
        <strain evidence="12">UTAD17</strain>
    </source>
</reference>
<dbReference type="AlphaFoldDB" id="A0A376B1C4"/>
<evidence type="ECO:0000313" key="11">
    <source>
        <dbReference type="EMBL" id="SSD58488.1"/>
    </source>
</evidence>
<evidence type="ECO:0000256" key="10">
    <source>
        <dbReference type="SAM" id="Coils"/>
    </source>
</evidence>
<feature type="coiled-coil region" evidence="10">
    <location>
        <begin position="121"/>
        <end position="155"/>
    </location>
</feature>
<keyword evidence="3 9" id="KW-0813">Transport</keyword>
<dbReference type="PANTHER" id="PTHR11629">
    <property type="entry name" value="VACUOLAR PROTON ATPASES"/>
    <property type="match status" value="1"/>
</dbReference>
<organism evidence="11 12">
    <name type="scientific">Saccharomycodes ludwigii</name>
    <dbReference type="NCBI Taxonomy" id="36035"/>
    <lineage>
        <taxon>Eukaryota</taxon>
        <taxon>Fungi</taxon>
        <taxon>Dikarya</taxon>
        <taxon>Ascomycota</taxon>
        <taxon>Saccharomycotina</taxon>
        <taxon>Saccharomycetes</taxon>
        <taxon>Saccharomycodales</taxon>
        <taxon>Saccharomycodaceae</taxon>
        <taxon>Saccharomycodes</taxon>
    </lineage>
</organism>
<dbReference type="GO" id="GO:0046961">
    <property type="term" value="F:proton-transporting ATPase activity, rotational mechanism"/>
    <property type="evidence" value="ECO:0007669"/>
    <property type="project" value="InterPro"/>
</dbReference>
<dbReference type="EMBL" id="UFAJ01000018">
    <property type="protein sequence ID" value="SSD58488.1"/>
    <property type="molecule type" value="Genomic_DNA"/>
</dbReference>
<keyword evidence="6 9" id="KW-1133">Transmembrane helix</keyword>
<dbReference type="GO" id="GO:0000220">
    <property type="term" value="C:vacuolar proton-transporting V-type ATPase, V0 domain"/>
    <property type="evidence" value="ECO:0007669"/>
    <property type="project" value="InterPro"/>
</dbReference>
<protein>
    <recommendedName>
        <fullName evidence="9">V-type proton ATPase subunit a</fullName>
    </recommendedName>
</protein>
<dbReference type="PIRSF" id="PIRSF001293">
    <property type="entry name" value="ATP6V0A1"/>
    <property type="match status" value="1"/>
</dbReference>
<dbReference type="OrthoDB" id="10264220at2759"/>
<evidence type="ECO:0000256" key="7">
    <source>
        <dbReference type="ARBA" id="ARBA00023065"/>
    </source>
</evidence>
<dbReference type="PANTHER" id="PTHR11629:SF59">
    <property type="entry name" value="V-TYPE PROTON ATPASE SUBUNIT A, GOLGI ISOFORM"/>
    <property type="match status" value="1"/>
</dbReference>
<feature type="transmembrane region" description="Helical" evidence="9">
    <location>
        <begin position="470"/>
        <end position="494"/>
    </location>
</feature>
<keyword evidence="4 9" id="KW-0812">Transmembrane</keyword>
<evidence type="ECO:0000256" key="9">
    <source>
        <dbReference type="RuleBase" id="RU361189"/>
    </source>
</evidence>
<comment type="similarity">
    <text evidence="2 9">Belongs to the V-ATPase 116 kDa subunit family.</text>
</comment>
<dbReference type="InterPro" id="IPR002490">
    <property type="entry name" value="V-ATPase_116kDa_su"/>
</dbReference>
<feature type="transmembrane region" description="Helical" evidence="9">
    <location>
        <begin position="687"/>
        <end position="706"/>
    </location>
</feature>
<proteinExistence type="inferred from homology"/>
<comment type="subcellular location">
    <subcellularLocation>
        <location evidence="1">Membrane</location>
        <topology evidence="1">Multi-pass membrane protein</topology>
    </subcellularLocation>
</comment>
<comment type="function">
    <text evidence="9">Essential component of the vacuolar proton pump (V-ATPase), a multimeric enzyme that catalyzes the translocation of protons across the membranes. Required for assembly and activity of the V-ATPase.</text>
</comment>
<sequence length="925" mass="106503">MRGLGVKEEAIFRSADMSFIELYIPTEISRETLYLLGECGVIMFKDLNLHKSTFQRSYAFQIKKLNDIQHSLDYMDHIVKLHSNDTFKYLPPTITDASDTSTRLNSYNNPEHMNIPRIDDINNICEEIKLFQNRLQQLNDSYLELKSKLLKLLDERCVLYEVGKFLSYNPGLVIGGDTATDLEENQNLLSNRESANIPSDDLSTFAISDDEDEEIYNNNNNVFNNHYGSLIVGSIDRDKIEPLNRILWRVLRGNLFFHHTPINVNNNKYIKPDANSEDEAVEKDKDCFIIFTHGEILLARVRKIVESLNAKIYDFPNNNDGANNGANLNIRIEELSHILEATEQSLYTEILVIADQLPKWFQTISAEKYVYVTMNLFKNIENDSTALLGEGWIPTSLILETTNRLRDYTDLHHADSLKPVISLVETNRLPPTYHKTNKFTQAFQSIVDAYGIATYKEVNPGLATIVTFPFMFSIMFGDTGHGFILFLVGLYLILNERKFNLMKRDEIFDMAFTGRYVILLMGLFSIYIGLLYNDIFSKTMTFFSSGWSWPTDFKIGQTLEATKIPGKVYPFGLDYSWHGTENGLLFTNSYKMKLSILMGFVHMTYSFMFSLVNYRYRQSRVDIIGNFIPGLIFMQSIFGYLSWAIVYKWSKDWIKDGREAPGLLNMLINMFLSPGNIDVKLYTGQSVIQIILLLAAVICVPWLLLYKPLVLRRNHLTATRNKGYLRGVEFELSNNSDTNAGYHDDFDAFDFEVDTNDNHNGDQQVQHQMERSLLEEREENRPQVEEEQDQAKQEFNFGDIMIHQVIHTIEFCLNCISHTASYLRLWALSLAHAQLSTVLWDMTIQNSFSSHSPGSFLSVFKVVALFAMWFVLTVCVLVLMEGTSAMLHALRLHWVEAMSKFFEGEGYAYEPFSFKNLEQEGNTVE</sequence>
<keyword evidence="7 9" id="KW-0406">Ion transport</keyword>
<feature type="transmembrane region" description="Helical" evidence="9">
    <location>
        <begin position="515"/>
        <end position="532"/>
    </location>
</feature>
<dbReference type="VEuPathDB" id="FungiDB:SCODWIG_00249"/>
<dbReference type="GO" id="GO:0000329">
    <property type="term" value="C:fungal-type vacuole membrane"/>
    <property type="evidence" value="ECO:0007669"/>
    <property type="project" value="TreeGrafter"/>
</dbReference>
<keyword evidence="8 9" id="KW-0472">Membrane</keyword>
<dbReference type="GO" id="GO:0051117">
    <property type="term" value="F:ATPase binding"/>
    <property type="evidence" value="ECO:0007669"/>
    <property type="project" value="TreeGrafter"/>
</dbReference>
<dbReference type="GO" id="GO:0007035">
    <property type="term" value="P:vacuolar acidification"/>
    <property type="evidence" value="ECO:0007669"/>
    <property type="project" value="TreeGrafter"/>
</dbReference>
<evidence type="ECO:0000256" key="8">
    <source>
        <dbReference type="ARBA" id="ARBA00023136"/>
    </source>
</evidence>
<feature type="transmembrane region" description="Helical" evidence="9">
    <location>
        <begin position="825"/>
        <end position="844"/>
    </location>
</feature>
<accession>A0A376B1C4</accession>
<evidence type="ECO:0000313" key="12">
    <source>
        <dbReference type="Proteomes" id="UP000262825"/>
    </source>
</evidence>
<dbReference type="Pfam" id="PF01496">
    <property type="entry name" value="V_ATPase_I"/>
    <property type="match status" value="1"/>
</dbReference>
<dbReference type="Proteomes" id="UP000262825">
    <property type="component" value="Unassembled WGS sequence"/>
</dbReference>
<evidence type="ECO:0000256" key="5">
    <source>
        <dbReference type="ARBA" id="ARBA00022781"/>
    </source>
</evidence>